<sequence>MFKRLTKARRHSADEAGSGGVCSTPPYQSKQSSQDDPNRSKNSDALAAGLQPSSFVFSPMTKFSPRRSCGDAYALLADDDTTDQPNSIPLQPVQQQKQQEADYRLVTAVPAFIVEHHEPEKQRGKFFLI</sequence>
<reference evidence="1" key="1">
    <citation type="submission" date="2023-04" db="EMBL/GenBank/DDBJ databases">
        <title>A chromosome-level genome assembly of the parasitoid wasp Eretmocerus hayati.</title>
        <authorList>
            <person name="Zhong Y."/>
            <person name="Liu S."/>
            <person name="Liu Y."/>
        </authorList>
    </citation>
    <scope>NUCLEOTIDE SEQUENCE</scope>
    <source>
        <strain evidence="1">ZJU_SS_LIU_2023</strain>
    </source>
</reference>
<proteinExistence type="predicted"/>
<dbReference type="Proteomes" id="UP001239111">
    <property type="component" value="Chromosome 2"/>
</dbReference>
<gene>
    <name evidence="1" type="ORF">QAD02_015499</name>
</gene>
<dbReference type="EMBL" id="CM056742">
    <property type="protein sequence ID" value="KAJ8679712.1"/>
    <property type="molecule type" value="Genomic_DNA"/>
</dbReference>
<keyword evidence="2" id="KW-1185">Reference proteome</keyword>
<organism evidence="1 2">
    <name type="scientific">Eretmocerus hayati</name>
    <dbReference type="NCBI Taxonomy" id="131215"/>
    <lineage>
        <taxon>Eukaryota</taxon>
        <taxon>Metazoa</taxon>
        <taxon>Ecdysozoa</taxon>
        <taxon>Arthropoda</taxon>
        <taxon>Hexapoda</taxon>
        <taxon>Insecta</taxon>
        <taxon>Pterygota</taxon>
        <taxon>Neoptera</taxon>
        <taxon>Endopterygota</taxon>
        <taxon>Hymenoptera</taxon>
        <taxon>Apocrita</taxon>
        <taxon>Proctotrupomorpha</taxon>
        <taxon>Chalcidoidea</taxon>
        <taxon>Aphelinidae</taxon>
        <taxon>Aphelininae</taxon>
        <taxon>Eretmocerus</taxon>
    </lineage>
</organism>
<evidence type="ECO:0000313" key="2">
    <source>
        <dbReference type="Proteomes" id="UP001239111"/>
    </source>
</evidence>
<name>A0ACC2P8F5_9HYME</name>
<protein>
    <submittedName>
        <fullName evidence="1">Uncharacterized protein</fullName>
    </submittedName>
</protein>
<evidence type="ECO:0000313" key="1">
    <source>
        <dbReference type="EMBL" id="KAJ8679712.1"/>
    </source>
</evidence>
<accession>A0ACC2P8F5</accession>
<comment type="caution">
    <text evidence="1">The sequence shown here is derived from an EMBL/GenBank/DDBJ whole genome shotgun (WGS) entry which is preliminary data.</text>
</comment>